<feature type="compositionally biased region" description="Polar residues" evidence="1">
    <location>
        <begin position="136"/>
        <end position="149"/>
    </location>
</feature>
<dbReference type="RefSeq" id="XP_007320370.1">
    <property type="nucleotide sequence ID" value="XM_007320308.1"/>
</dbReference>
<dbReference type="HOGENOM" id="CLU_1679017_0_0_1"/>
<name>F8P1V2_SERL9</name>
<accession>F8P1V2</accession>
<sequence length="157" mass="16634">MADVGSAAGSCTEPSEEDTMSSNNQSLAQGIDYITVISSPLTVVSRSSTASANATTTFSLSSPTISQSLSTLLPASSGYYTTLLQRLDPTLPDIGFNANDIGLDPDLDPSHYRWDSLWLPQGDLSSINMFPLDQANVSGSASEPQTPNHTCIRPCEM</sequence>
<dbReference type="KEGG" id="sla:SERLADRAFT_439874"/>
<evidence type="ECO:0000256" key="1">
    <source>
        <dbReference type="SAM" id="MobiDB-lite"/>
    </source>
</evidence>
<feature type="region of interest" description="Disordered" evidence="1">
    <location>
        <begin position="1"/>
        <end position="23"/>
    </location>
</feature>
<dbReference type="EMBL" id="GL945436">
    <property type="protein sequence ID" value="EGO23130.1"/>
    <property type="molecule type" value="Genomic_DNA"/>
</dbReference>
<proteinExistence type="predicted"/>
<feature type="region of interest" description="Disordered" evidence="1">
    <location>
        <begin position="136"/>
        <end position="157"/>
    </location>
</feature>
<protein>
    <submittedName>
        <fullName evidence="2">Uncharacterized protein</fullName>
    </submittedName>
</protein>
<reference evidence="2" key="1">
    <citation type="submission" date="2011-04" db="EMBL/GenBank/DDBJ databases">
        <title>Evolution of plant cell wall degrading machinery underlies the functional diversity of forest fungi.</title>
        <authorList>
            <consortium name="US DOE Joint Genome Institute (JGI-PGF)"/>
            <person name="Eastwood D.C."/>
            <person name="Floudas D."/>
            <person name="Binder M."/>
            <person name="Majcherczyk A."/>
            <person name="Schneider P."/>
            <person name="Aerts A."/>
            <person name="Asiegbu F.O."/>
            <person name="Baker S.E."/>
            <person name="Barry K."/>
            <person name="Bendiksby M."/>
            <person name="Blumentritt M."/>
            <person name="Coutinho P.M."/>
            <person name="Cullen D."/>
            <person name="Cullen D."/>
            <person name="Gathman A."/>
            <person name="Goodell B."/>
            <person name="Henrissat B."/>
            <person name="Ihrmark K."/>
            <person name="Kauserud H."/>
            <person name="Kohler A."/>
            <person name="LaButti K."/>
            <person name="Lapidus A."/>
            <person name="Lavin J.L."/>
            <person name="Lee Y.-H."/>
            <person name="Lindquist E."/>
            <person name="Lilly W."/>
            <person name="Lucas S."/>
            <person name="Morin E."/>
            <person name="Murat C."/>
            <person name="Oguiza J.A."/>
            <person name="Park J."/>
            <person name="Pisabarro A.G."/>
            <person name="Riley R."/>
            <person name="Rosling A."/>
            <person name="Salamov A."/>
            <person name="Schmidt O."/>
            <person name="Schmutz J."/>
            <person name="Skrede I."/>
            <person name="Stenlid J."/>
            <person name="Wiebenga A."/>
            <person name="Xie X."/>
            <person name="Kues U."/>
            <person name="Hibbett D.S."/>
            <person name="Hoffmeister D."/>
            <person name="Hogberg N."/>
            <person name="Martin F."/>
            <person name="Grigoriev I.V."/>
            <person name="Watkinson S.C."/>
        </authorList>
    </citation>
    <scope>NUCLEOTIDE SEQUENCE</scope>
    <source>
        <strain evidence="2">S7.9</strain>
    </source>
</reference>
<gene>
    <name evidence="2" type="ORF">SERLADRAFT_439874</name>
</gene>
<organism>
    <name type="scientific">Serpula lacrymans var. lacrymans (strain S7.9)</name>
    <name type="common">Dry rot fungus</name>
    <dbReference type="NCBI Taxonomy" id="578457"/>
    <lineage>
        <taxon>Eukaryota</taxon>
        <taxon>Fungi</taxon>
        <taxon>Dikarya</taxon>
        <taxon>Basidiomycota</taxon>
        <taxon>Agaricomycotina</taxon>
        <taxon>Agaricomycetes</taxon>
        <taxon>Agaricomycetidae</taxon>
        <taxon>Boletales</taxon>
        <taxon>Coniophorineae</taxon>
        <taxon>Serpulaceae</taxon>
        <taxon>Serpula</taxon>
    </lineage>
</organism>
<dbReference type="AlphaFoldDB" id="F8P1V2"/>
<dbReference type="Proteomes" id="UP000008064">
    <property type="component" value="Unassembled WGS sequence"/>
</dbReference>
<dbReference type="GeneID" id="18815269"/>
<evidence type="ECO:0000313" key="2">
    <source>
        <dbReference type="EMBL" id="EGO23130.1"/>
    </source>
</evidence>